<accession>A0A162TFK9</accession>
<evidence type="ECO:0000256" key="1">
    <source>
        <dbReference type="SAM" id="MobiDB-lite"/>
    </source>
</evidence>
<dbReference type="Proteomes" id="UP000077315">
    <property type="component" value="Unassembled WGS sequence"/>
</dbReference>
<gene>
    <name evidence="2" type="ORF">PHYBLDRAFT_183365</name>
</gene>
<dbReference type="RefSeq" id="XP_018286242.1">
    <property type="nucleotide sequence ID" value="XM_018438759.1"/>
</dbReference>
<name>A0A162TFK9_PHYB8</name>
<dbReference type="AlphaFoldDB" id="A0A162TFK9"/>
<protein>
    <recommendedName>
        <fullName evidence="4">Mitochondrial import inner membrane translocase subunit TIM22</fullName>
    </recommendedName>
</protein>
<dbReference type="EMBL" id="KV440996">
    <property type="protein sequence ID" value="OAD68202.1"/>
    <property type="molecule type" value="Genomic_DNA"/>
</dbReference>
<evidence type="ECO:0000313" key="2">
    <source>
        <dbReference type="EMBL" id="OAD68202.1"/>
    </source>
</evidence>
<dbReference type="OrthoDB" id="5584028at2759"/>
<reference evidence="3" key="1">
    <citation type="submission" date="2015-06" db="EMBL/GenBank/DDBJ databases">
        <title>Expansion of signal transduction pathways in fungi by whole-genome duplication.</title>
        <authorList>
            <consortium name="DOE Joint Genome Institute"/>
            <person name="Corrochano L.M."/>
            <person name="Kuo A."/>
            <person name="Marcet-Houben M."/>
            <person name="Polaino S."/>
            <person name="Salamov A."/>
            <person name="Villalobos J.M."/>
            <person name="Alvarez M.I."/>
            <person name="Avalos J."/>
            <person name="Benito E.P."/>
            <person name="Benoit I."/>
            <person name="Burger G."/>
            <person name="Camino L.P."/>
            <person name="Canovas D."/>
            <person name="Cerda-Olmedo E."/>
            <person name="Cheng J.-F."/>
            <person name="Dominguez A."/>
            <person name="Elias M."/>
            <person name="Eslava A.P."/>
            <person name="Glaser F."/>
            <person name="Grimwood J."/>
            <person name="Gutierrez G."/>
            <person name="Heitman J."/>
            <person name="Henrissat B."/>
            <person name="Iturriaga E.A."/>
            <person name="Lang B.F."/>
            <person name="Lavin J.L."/>
            <person name="Lee S."/>
            <person name="Li W."/>
            <person name="Lindquist E."/>
            <person name="Lopez-Garcia S."/>
            <person name="Luque E.M."/>
            <person name="Marcos A.T."/>
            <person name="Martin J."/>
            <person name="McCluskey K."/>
            <person name="Medina H.R."/>
            <person name="Miralles-Duran A."/>
            <person name="Miyazaki A."/>
            <person name="Munoz-Torres E."/>
            <person name="Oguiza J.A."/>
            <person name="Ohm R."/>
            <person name="Olmedo M."/>
            <person name="Orejas M."/>
            <person name="Ortiz-Castellanos L."/>
            <person name="Pisabarro A.G."/>
            <person name="Rodriguez-Romero J."/>
            <person name="Ruiz-Herrera J."/>
            <person name="Ruiz-Vazquez R."/>
            <person name="Sanz C."/>
            <person name="Schackwitz W."/>
            <person name="Schmutz J."/>
            <person name="Shahriari M."/>
            <person name="Shelest E."/>
            <person name="Silva-Franco F."/>
            <person name="Soanes D."/>
            <person name="Syed K."/>
            <person name="Tagua V.G."/>
            <person name="Talbot N.J."/>
            <person name="Thon M."/>
            <person name="De vries R.P."/>
            <person name="Wiebenga A."/>
            <person name="Yadav J.S."/>
            <person name="Braun E.L."/>
            <person name="Baker S."/>
            <person name="Garre V."/>
            <person name="Horwitz B."/>
            <person name="Torres-Martinez S."/>
            <person name="Idnurm A."/>
            <person name="Herrera-Estrella A."/>
            <person name="Gabaldon T."/>
            <person name="Grigoriev I.V."/>
        </authorList>
    </citation>
    <scope>NUCLEOTIDE SEQUENCE [LARGE SCALE GENOMIC DNA]</scope>
    <source>
        <strain evidence="3">NRRL 1555(-)</strain>
    </source>
</reference>
<evidence type="ECO:0008006" key="4">
    <source>
        <dbReference type="Google" id="ProtNLM"/>
    </source>
</evidence>
<dbReference type="PANTHER" id="PTHR37852:SF1">
    <property type="entry name" value="HIG1 DOMAIN-CONTAINING PROTEIN"/>
    <property type="match status" value="1"/>
</dbReference>
<dbReference type="VEuPathDB" id="FungiDB:PHYBLDRAFT_183365"/>
<keyword evidence="3" id="KW-1185">Reference proteome</keyword>
<dbReference type="PANTHER" id="PTHR37852">
    <property type="entry name" value="YALI0B21208P"/>
    <property type="match status" value="1"/>
</dbReference>
<feature type="compositionally biased region" description="Pro residues" evidence="1">
    <location>
        <begin position="19"/>
        <end position="32"/>
    </location>
</feature>
<organism evidence="2 3">
    <name type="scientific">Phycomyces blakesleeanus (strain ATCC 8743b / DSM 1359 / FGSC 10004 / NBRC 33097 / NRRL 1555)</name>
    <dbReference type="NCBI Taxonomy" id="763407"/>
    <lineage>
        <taxon>Eukaryota</taxon>
        <taxon>Fungi</taxon>
        <taxon>Fungi incertae sedis</taxon>
        <taxon>Mucoromycota</taxon>
        <taxon>Mucoromycotina</taxon>
        <taxon>Mucoromycetes</taxon>
        <taxon>Mucorales</taxon>
        <taxon>Phycomycetaceae</taxon>
        <taxon>Phycomyces</taxon>
    </lineage>
</organism>
<dbReference type="GeneID" id="28999665"/>
<dbReference type="Pfam" id="PF02466">
    <property type="entry name" value="Tim17"/>
    <property type="match status" value="1"/>
</dbReference>
<dbReference type="STRING" id="763407.A0A162TFK9"/>
<evidence type="ECO:0000313" key="3">
    <source>
        <dbReference type="Proteomes" id="UP000077315"/>
    </source>
</evidence>
<sequence length="233" mass="24921">MNNSSQPPVPSSRPQTIASPPPPPPQPQPQSQPTPSSNYTYSALPPQELPPVTTHEYPGGPLGRAGLETKPRLILLTSVGTLWGFAIGSFLGGQQAGLQYLAENAHRLPTTVQGWYFYHKTKNYRMALGGIKRGAKFAGRTGGLCLMYGAIEAGLDDIRGEADVANSVIAGVTAGTIFSAITRLTRGSFRYSVLFGAAFGLATGGLSDLHRYAIGHPPSYIQWLKQKVSKENK</sequence>
<proteinExistence type="predicted"/>
<dbReference type="InParanoid" id="A0A162TFK9"/>
<feature type="region of interest" description="Disordered" evidence="1">
    <location>
        <begin position="1"/>
        <end position="64"/>
    </location>
</feature>